<dbReference type="Proteomes" id="UP000789759">
    <property type="component" value="Unassembled WGS sequence"/>
</dbReference>
<dbReference type="PROSITE" id="PS50217">
    <property type="entry name" value="BZIP"/>
    <property type="match status" value="1"/>
</dbReference>
<organism evidence="4 5">
    <name type="scientific">Cetraspora pellucida</name>
    <dbReference type="NCBI Taxonomy" id="1433469"/>
    <lineage>
        <taxon>Eukaryota</taxon>
        <taxon>Fungi</taxon>
        <taxon>Fungi incertae sedis</taxon>
        <taxon>Mucoromycota</taxon>
        <taxon>Glomeromycotina</taxon>
        <taxon>Glomeromycetes</taxon>
        <taxon>Diversisporales</taxon>
        <taxon>Gigasporaceae</taxon>
        <taxon>Cetraspora</taxon>
    </lineage>
</organism>
<name>A0A9N9J8F3_9GLOM</name>
<reference evidence="4" key="1">
    <citation type="submission" date="2021-06" db="EMBL/GenBank/DDBJ databases">
        <authorList>
            <person name="Kallberg Y."/>
            <person name="Tangrot J."/>
            <person name="Rosling A."/>
        </authorList>
    </citation>
    <scope>NUCLEOTIDE SEQUENCE</scope>
    <source>
        <strain evidence="4">FL966</strain>
    </source>
</reference>
<dbReference type="EMBL" id="CAJVQA010021542">
    <property type="protein sequence ID" value="CAG8769464.1"/>
    <property type="molecule type" value="Genomic_DNA"/>
</dbReference>
<evidence type="ECO:0000259" key="3">
    <source>
        <dbReference type="PROSITE" id="PS50217"/>
    </source>
</evidence>
<evidence type="ECO:0000313" key="5">
    <source>
        <dbReference type="Proteomes" id="UP000789759"/>
    </source>
</evidence>
<sequence length="253" mass="28677">MSSILSDKKNSDEKNPETDCDSTVNSSVISIVSGPNAEKLSPTQQTCQLVAKGAFVSHPCRSTATSPIIPSQVQLTPLQISPISMQSQSTPTSPIGTQTNQYESREILQKIETKSKEMSEEYIQYERERRRNYARLLREKKRAHVKELEDRAAFLEKENKRLRKNLEIYHARLAYAGIISTPFNNDISFSDMNIYNSTNNFVPCVSTVPEFSFLPLENNITPEEILNMPMGFNDLNGDNLIEDKDQDLGYFGR</sequence>
<evidence type="ECO:0000256" key="2">
    <source>
        <dbReference type="SAM" id="MobiDB-lite"/>
    </source>
</evidence>
<keyword evidence="5" id="KW-1185">Reference proteome</keyword>
<accession>A0A9N9J8F3</accession>
<dbReference type="GO" id="GO:0003700">
    <property type="term" value="F:DNA-binding transcription factor activity"/>
    <property type="evidence" value="ECO:0007669"/>
    <property type="project" value="InterPro"/>
</dbReference>
<feature type="coiled-coil region" evidence="1">
    <location>
        <begin position="108"/>
        <end position="172"/>
    </location>
</feature>
<dbReference type="CDD" id="cd14686">
    <property type="entry name" value="bZIP"/>
    <property type="match status" value="1"/>
</dbReference>
<gene>
    <name evidence="4" type="ORF">CPELLU_LOCUS15780</name>
</gene>
<dbReference type="Gene3D" id="1.20.5.170">
    <property type="match status" value="1"/>
</dbReference>
<keyword evidence="1" id="KW-0175">Coiled coil</keyword>
<feature type="region of interest" description="Disordered" evidence="2">
    <location>
        <begin position="1"/>
        <end position="23"/>
    </location>
</feature>
<comment type="caution">
    <text evidence="4">The sequence shown here is derived from an EMBL/GenBank/DDBJ whole genome shotgun (WGS) entry which is preliminary data.</text>
</comment>
<feature type="compositionally biased region" description="Basic and acidic residues" evidence="2">
    <location>
        <begin position="1"/>
        <end position="17"/>
    </location>
</feature>
<evidence type="ECO:0000256" key="1">
    <source>
        <dbReference type="SAM" id="Coils"/>
    </source>
</evidence>
<dbReference type="AlphaFoldDB" id="A0A9N9J8F3"/>
<feature type="domain" description="BZIP" evidence="3">
    <location>
        <begin position="120"/>
        <end position="167"/>
    </location>
</feature>
<dbReference type="OrthoDB" id="2404719at2759"/>
<protein>
    <submittedName>
        <fullName evidence="4">8890_t:CDS:1</fullName>
    </submittedName>
</protein>
<evidence type="ECO:0000313" key="4">
    <source>
        <dbReference type="EMBL" id="CAG8769464.1"/>
    </source>
</evidence>
<proteinExistence type="predicted"/>
<dbReference type="InterPro" id="IPR004827">
    <property type="entry name" value="bZIP"/>
</dbReference>